<accession>G9EJI4</accession>
<dbReference type="EMBL" id="JH413797">
    <property type="protein sequence ID" value="EHL32572.1"/>
    <property type="molecule type" value="Genomic_DNA"/>
</dbReference>
<gene>
    <name evidence="1" type="ORF">LDG_5348</name>
</gene>
<reference evidence="1 2" key="1">
    <citation type="journal article" date="2011" name="BMC Genomics">
        <title>Insight into cross-talk between intra-amoebal pathogens.</title>
        <authorList>
            <person name="Gimenez G."/>
            <person name="Bertelli C."/>
            <person name="Moliner C."/>
            <person name="Robert C."/>
            <person name="Raoult D."/>
            <person name="Fournier P.E."/>
            <person name="Greub G."/>
        </authorList>
    </citation>
    <scope>NUCLEOTIDE SEQUENCE [LARGE SCALE GENOMIC DNA]</scope>
    <source>
        <strain evidence="1 2">LLAP12</strain>
    </source>
</reference>
<dbReference type="Proteomes" id="UP000002770">
    <property type="component" value="Unassembled WGS sequence"/>
</dbReference>
<sequence length="111" mass="12091">MEVKHIYAVDENTVFVATSAGILKTLDGGASWYLTTSNVLTLKYGVTGIYARDSKTAYVTCNFPYSVYVTYDGGAFWQNINMGSQVNAISGFGNTVYIGTQQGLFQLKESS</sequence>
<dbReference type="InterPro" id="IPR015943">
    <property type="entry name" value="WD40/YVTN_repeat-like_dom_sf"/>
</dbReference>
<dbReference type="SUPFAM" id="SSF110296">
    <property type="entry name" value="Oligoxyloglucan reducing end-specific cellobiohydrolase"/>
    <property type="match status" value="1"/>
</dbReference>
<protein>
    <recommendedName>
        <fullName evidence="3">Photosynthesis system II assembly factor Ycf48/Hcf136-like domain-containing protein</fullName>
    </recommendedName>
</protein>
<dbReference type="Gene3D" id="2.130.10.10">
    <property type="entry name" value="YVTN repeat-like/Quinoprotein amine dehydrogenase"/>
    <property type="match status" value="1"/>
</dbReference>
<dbReference type="HOGENOM" id="CLU_2155167_0_0_6"/>
<dbReference type="AlphaFoldDB" id="G9EJI4"/>
<proteinExistence type="predicted"/>
<organism evidence="1 2">
    <name type="scientific">Legionella drancourtii LLAP12</name>
    <dbReference type="NCBI Taxonomy" id="658187"/>
    <lineage>
        <taxon>Bacteria</taxon>
        <taxon>Pseudomonadati</taxon>
        <taxon>Pseudomonadota</taxon>
        <taxon>Gammaproteobacteria</taxon>
        <taxon>Legionellales</taxon>
        <taxon>Legionellaceae</taxon>
        <taxon>Legionella</taxon>
    </lineage>
</organism>
<evidence type="ECO:0000313" key="1">
    <source>
        <dbReference type="EMBL" id="EHL32572.1"/>
    </source>
</evidence>
<evidence type="ECO:0000313" key="2">
    <source>
        <dbReference type="Proteomes" id="UP000002770"/>
    </source>
</evidence>
<evidence type="ECO:0008006" key="3">
    <source>
        <dbReference type="Google" id="ProtNLM"/>
    </source>
</evidence>
<dbReference type="InParanoid" id="G9EJI4"/>
<keyword evidence="2" id="KW-1185">Reference proteome</keyword>
<name>G9EJI4_9GAMM</name>